<name>E6UJS4_RUMA7</name>
<keyword evidence="4" id="KW-0472">Membrane</keyword>
<protein>
    <submittedName>
        <fullName evidence="6">DNA mismatch repair protein MutS domain protein</fullName>
    </submittedName>
</protein>
<dbReference type="SMART" id="SM00534">
    <property type="entry name" value="MUTSac"/>
    <property type="match status" value="1"/>
</dbReference>
<dbReference type="GO" id="GO:0005829">
    <property type="term" value="C:cytosol"/>
    <property type="evidence" value="ECO:0007669"/>
    <property type="project" value="TreeGrafter"/>
</dbReference>
<keyword evidence="2" id="KW-0067">ATP-binding</keyword>
<evidence type="ECO:0000256" key="4">
    <source>
        <dbReference type="SAM" id="Phobius"/>
    </source>
</evidence>
<evidence type="ECO:0000256" key="1">
    <source>
        <dbReference type="ARBA" id="ARBA00022741"/>
    </source>
</evidence>
<dbReference type="AlphaFoldDB" id="E6UJS4"/>
<dbReference type="Gene3D" id="3.40.50.300">
    <property type="entry name" value="P-loop containing nucleotide triphosphate hydrolases"/>
    <property type="match status" value="1"/>
</dbReference>
<keyword evidence="1" id="KW-0547">Nucleotide-binding</keyword>
<dbReference type="GO" id="GO:0030983">
    <property type="term" value="F:mismatched DNA binding"/>
    <property type="evidence" value="ECO:0007669"/>
    <property type="project" value="InterPro"/>
</dbReference>
<accession>E6UJS4</accession>
<dbReference type="HOGENOM" id="CLU_030717_1_0_9"/>
<dbReference type="KEGG" id="ral:Rumal_3473"/>
<dbReference type="GO" id="GO:0005524">
    <property type="term" value="F:ATP binding"/>
    <property type="evidence" value="ECO:0007669"/>
    <property type="project" value="UniProtKB-KW"/>
</dbReference>
<feature type="transmembrane region" description="Helical" evidence="4">
    <location>
        <begin position="167"/>
        <end position="184"/>
    </location>
</feature>
<proteinExistence type="predicted"/>
<feature type="transmembrane region" description="Helical" evidence="4">
    <location>
        <begin position="190"/>
        <end position="207"/>
    </location>
</feature>
<dbReference type="InterPro" id="IPR027417">
    <property type="entry name" value="P-loop_NTPase"/>
</dbReference>
<keyword evidence="3" id="KW-0238">DNA-binding</keyword>
<dbReference type="PANTHER" id="PTHR11361:SF152">
    <property type="entry name" value="DNA MISMATCH REPAIR PROTEIN"/>
    <property type="match status" value="1"/>
</dbReference>
<gene>
    <name evidence="6" type="ordered locus">Rumal_3473</name>
</gene>
<organism evidence="6 7">
    <name type="scientific">Ruminococcus albus (strain ATCC 27210 / DSM 20455 / JCM 14654 / NCDO 2250 / 7)</name>
    <dbReference type="NCBI Taxonomy" id="697329"/>
    <lineage>
        <taxon>Bacteria</taxon>
        <taxon>Bacillati</taxon>
        <taxon>Bacillota</taxon>
        <taxon>Clostridia</taxon>
        <taxon>Eubacteriales</taxon>
        <taxon>Oscillospiraceae</taxon>
        <taxon>Ruminococcus</taxon>
    </lineage>
</organism>
<feature type="transmembrane region" description="Helical" evidence="4">
    <location>
        <begin position="6"/>
        <end position="22"/>
    </location>
</feature>
<geneLocation type="plasmid" evidence="6 7">
    <name>pRUMAL01</name>
</geneLocation>
<keyword evidence="4" id="KW-0812">Transmembrane</keyword>
<evidence type="ECO:0000313" key="6">
    <source>
        <dbReference type="EMBL" id="ADU23920.1"/>
    </source>
</evidence>
<dbReference type="Proteomes" id="UP000006919">
    <property type="component" value="Plasmid pRUMAL01"/>
</dbReference>
<dbReference type="EMBL" id="CP002404">
    <property type="protein sequence ID" value="ADU23920.1"/>
    <property type="molecule type" value="Genomic_DNA"/>
</dbReference>
<keyword evidence="4" id="KW-1133">Transmembrane helix</keyword>
<dbReference type="GO" id="GO:0006298">
    <property type="term" value="P:mismatch repair"/>
    <property type="evidence" value="ECO:0007669"/>
    <property type="project" value="InterPro"/>
</dbReference>
<dbReference type="RefSeq" id="WP_013483470.1">
    <property type="nucleotide sequence ID" value="NC_014824.1"/>
</dbReference>
<dbReference type="InterPro" id="IPR045076">
    <property type="entry name" value="MutS"/>
</dbReference>
<dbReference type="eggNOG" id="COG0249">
    <property type="taxonomic scope" value="Bacteria"/>
</dbReference>
<sequence length="551" mass="62973">MEYLILISLMIVTVIVITIVQDKKRQKRILDYIRSSFGVPRDDTEEQFYRLGNIETLYLMDKKSIAEHEIVDDITWEDLSMDNIFALVNHTDSYIGEQCLYSKLHDLSKTESNLKQLEEKISFFGTNEDKRFEVREKLYFLGKSYVNYDMPILIENISKHKLKNSKFYYALSYLLMISIAAAIIIRKPVFIGMCIAVYLINMIIHTIKKEKMDIKVKSVFNLGKMLNTSFSLAELVPEFSNEISEDLNTLKNTAKRSTFLEQKNATDNKDEVSMMMSYLLGPLMIDFIMYDKIISELIEKKSECMRIYKFIGEIDCSVSIASYRKSAATYCIPKTADNDSFSFVGLVHPAISNAIPNDIEYDRNIIITGSNASGKSTFIKSTAINLILGQTIHTCTSESASVPKCGVITSMAVRDDILSGESYYIREIKYLKRMIELCQEDRLLFLAIDEILKGTNTRERIAASKAILNYFTDKRCMLLVATHDLELAKAFDKIFANYYFSEVIDSDDIMFDYTLHNGINDSSNAIKLLSAIGFPDDIVDKAKEEIAKPDI</sequence>
<dbReference type="SUPFAM" id="SSF52540">
    <property type="entry name" value="P-loop containing nucleoside triphosphate hydrolases"/>
    <property type="match status" value="1"/>
</dbReference>
<feature type="domain" description="DNA mismatch repair proteins mutS family" evidence="5">
    <location>
        <begin position="362"/>
        <end position="547"/>
    </location>
</feature>
<dbReference type="OrthoDB" id="9802448at2"/>
<evidence type="ECO:0000313" key="7">
    <source>
        <dbReference type="Proteomes" id="UP000006919"/>
    </source>
</evidence>
<keyword evidence="6" id="KW-0614">Plasmid</keyword>
<evidence type="ECO:0000256" key="3">
    <source>
        <dbReference type="ARBA" id="ARBA00023125"/>
    </source>
</evidence>
<dbReference type="PANTHER" id="PTHR11361">
    <property type="entry name" value="DNA MISMATCH REPAIR PROTEIN MUTS FAMILY MEMBER"/>
    <property type="match status" value="1"/>
</dbReference>
<dbReference type="Pfam" id="PF00488">
    <property type="entry name" value="MutS_V"/>
    <property type="match status" value="1"/>
</dbReference>
<evidence type="ECO:0000259" key="5">
    <source>
        <dbReference type="SMART" id="SM00534"/>
    </source>
</evidence>
<reference evidence="7" key="1">
    <citation type="journal article" date="2011" name="J. Bacteriol.">
        <title>Complete genome of the cellulolytic ruminal bacterium Ruminococcus albus 7.</title>
        <authorList>
            <person name="Suen G."/>
            <person name="Stevenson D.M."/>
            <person name="Bruce D.C."/>
            <person name="Chertkov O."/>
            <person name="Copeland A."/>
            <person name="Cheng J.F."/>
            <person name="Detter C."/>
            <person name="Detter J.C."/>
            <person name="Goodwin L.A."/>
            <person name="Han C.S."/>
            <person name="Hauser L.J."/>
            <person name="Ivanova N.N."/>
            <person name="Kyrpides N.C."/>
            <person name="Land M.L."/>
            <person name="Lapidus A."/>
            <person name="Lucas S."/>
            <person name="Ovchinnikova G."/>
            <person name="Pitluck S."/>
            <person name="Tapia R."/>
            <person name="Woyke T."/>
            <person name="Boyum J."/>
            <person name="Mead D."/>
            <person name="Weimer P.J."/>
        </authorList>
    </citation>
    <scope>NUCLEOTIDE SEQUENCE [LARGE SCALE GENOMIC DNA]</scope>
    <source>
        <strain evidence="7">ATCC 27210 / DSM 20455 / JCM 14654 / NCDO 2250 / 7</strain>
        <plasmid evidence="7">pRUMAL01</plasmid>
    </source>
</reference>
<evidence type="ECO:0000256" key="2">
    <source>
        <dbReference type="ARBA" id="ARBA00022840"/>
    </source>
</evidence>
<dbReference type="GO" id="GO:0140664">
    <property type="term" value="F:ATP-dependent DNA damage sensor activity"/>
    <property type="evidence" value="ECO:0007669"/>
    <property type="project" value="InterPro"/>
</dbReference>
<dbReference type="InterPro" id="IPR000432">
    <property type="entry name" value="DNA_mismatch_repair_MutS_C"/>
</dbReference>